<evidence type="ECO:0000313" key="8">
    <source>
        <dbReference type="EMBL" id="TTJ54335.1"/>
    </source>
</evidence>
<keyword evidence="9" id="KW-1185">Reference proteome</keyword>
<dbReference type="SMART" id="SM00209">
    <property type="entry name" value="TSP1"/>
    <property type="match status" value="4"/>
</dbReference>
<reference evidence="8 9" key="1">
    <citation type="journal article" date="2019" name="Genome Biol. Evol.">
        <title>Whole-Genome Sequencing of the Giant Devil Catfish, Bagarius yarrelli.</title>
        <authorList>
            <person name="Jiang W."/>
            <person name="Lv Y."/>
            <person name="Cheng L."/>
            <person name="Yang K."/>
            <person name="Chao B."/>
            <person name="Wang X."/>
            <person name="Li Y."/>
            <person name="Pan X."/>
            <person name="You X."/>
            <person name="Zhang Y."/>
            <person name="Yang J."/>
            <person name="Li J."/>
            <person name="Zhang X."/>
            <person name="Liu S."/>
            <person name="Sun C."/>
            <person name="Yang J."/>
            <person name="Shi Q."/>
        </authorList>
    </citation>
    <scope>NUCLEOTIDE SEQUENCE [LARGE SCALE GENOMIC DNA]</scope>
    <source>
        <strain evidence="8">JWS20170419001</strain>
        <tissue evidence="8">Muscle</tissue>
    </source>
</reference>
<evidence type="ECO:0000259" key="7">
    <source>
        <dbReference type="PROSITE" id="PS50900"/>
    </source>
</evidence>
<dbReference type="GO" id="GO:0006508">
    <property type="term" value="P:proteolysis"/>
    <property type="evidence" value="ECO:0007669"/>
    <property type="project" value="TreeGrafter"/>
</dbReference>
<dbReference type="OrthoDB" id="10035764at2759"/>
<dbReference type="SUPFAM" id="SSF82895">
    <property type="entry name" value="TSP-1 type 1 repeat"/>
    <property type="match status" value="3"/>
</dbReference>
<dbReference type="PROSITE" id="PS50900">
    <property type="entry name" value="PLAC"/>
    <property type="match status" value="1"/>
</dbReference>
<evidence type="ECO:0000256" key="4">
    <source>
        <dbReference type="ARBA" id="ARBA00022729"/>
    </source>
</evidence>
<dbReference type="FunFam" id="2.60.120.830:FF:000001">
    <property type="entry name" value="A disintegrin and metalloproteinase with thrombospondin motifs 1"/>
    <property type="match status" value="1"/>
</dbReference>
<protein>
    <submittedName>
        <fullName evidence="8">A disintegrin and metalloproteinase with thrombospondin motifs 18</fullName>
    </submittedName>
</protein>
<dbReference type="InterPro" id="IPR010909">
    <property type="entry name" value="PLAC"/>
</dbReference>
<evidence type="ECO:0000256" key="6">
    <source>
        <dbReference type="ARBA" id="ARBA00023157"/>
    </source>
</evidence>
<dbReference type="Proteomes" id="UP000319801">
    <property type="component" value="Unassembled WGS sequence"/>
</dbReference>
<dbReference type="Gene3D" id="2.20.100.10">
    <property type="entry name" value="Thrombospondin type-1 (TSP1) repeat"/>
    <property type="match status" value="3"/>
</dbReference>
<evidence type="ECO:0000256" key="2">
    <source>
        <dbReference type="ARBA" id="ARBA00022525"/>
    </source>
</evidence>
<dbReference type="PRINTS" id="PR01857">
    <property type="entry name" value="ADAMTSFAMILY"/>
</dbReference>
<dbReference type="Gene3D" id="2.60.120.830">
    <property type="match status" value="1"/>
</dbReference>
<keyword evidence="6" id="KW-1015">Disulfide bond</keyword>
<accession>A0A556VCA6</accession>
<dbReference type="InterPro" id="IPR002870">
    <property type="entry name" value="Peptidase_M12B_N"/>
</dbReference>
<dbReference type="GO" id="GO:0004222">
    <property type="term" value="F:metalloendopeptidase activity"/>
    <property type="evidence" value="ECO:0007669"/>
    <property type="project" value="TreeGrafter"/>
</dbReference>
<dbReference type="PROSITE" id="PS50092">
    <property type="entry name" value="TSP1"/>
    <property type="match status" value="3"/>
</dbReference>
<dbReference type="FunFam" id="2.20.100.10:FF:000005">
    <property type="entry name" value="ADAM metallopeptidase with thrombospondin type 1 motif 9"/>
    <property type="match status" value="1"/>
</dbReference>
<dbReference type="InterPro" id="IPR045371">
    <property type="entry name" value="ADAMTS_CR_3"/>
</dbReference>
<dbReference type="PANTHER" id="PTHR13723:SF167">
    <property type="entry name" value="A DISINTEGRIN AND METALLOPROTEINASE WITH THROMBOSPONDIN MOTIFS 18"/>
    <property type="match status" value="1"/>
</dbReference>
<comment type="caution">
    <text evidence="8">The sequence shown here is derived from an EMBL/GenBank/DDBJ whole genome shotgun (WGS) entry which is preliminary data.</text>
</comment>
<name>A0A556VCA6_BAGYA</name>
<dbReference type="PANTHER" id="PTHR13723">
    <property type="entry name" value="ADAMTS A DISINTEGRIN AND METALLOPROTEASE WITH THROMBOSPONDIN MOTIFS PROTEASE"/>
    <property type="match status" value="1"/>
</dbReference>
<keyword evidence="8" id="KW-0401">Integrin</keyword>
<dbReference type="GO" id="GO:0007229">
    <property type="term" value="P:integrin-mediated signaling pathway"/>
    <property type="evidence" value="ECO:0007669"/>
    <property type="project" value="UniProtKB-KW"/>
</dbReference>
<dbReference type="InterPro" id="IPR013273">
    <property type="entry name" value="ADAMTS/ADAMTS-like"/>
</dbReference>
<evidence type="ECO:0000256" key="1">
    <source>
        <dbReference type="ARBA" id="ARBA00004498"/>
    </source>
</evidence>
<proteinExistence type="predicted"/>
<dbReference type="AlphaFoldDB" id="A0A556VCA6"/>
<dbReference type="Pfam" id="PF01562">
    <property type="entry name" value="Pep_M12B_propep"/>
    <property type="match status" value="1"/>
</dbReference>
<gene>
    <name evidence="8" type="ORF">Baya_15559</name>
</gene>
<dbReference type="InterPro" id="IPR010294">
    <property type="entry name" value="ADAMTS_spacer1"/>
</dbReference>
<organism evidence="8 9">
    <name type="scientific">Bagarius yarrelli</name>
    <name type="common">Goonch</name>
    <name type="synonym">Bagrus yarrelli</name>
    <dbReference type="NCBI Taxonomy" id="175774"/>
    <lineage>
        <taxon>Eukaryota</taxon>
        <taxon>Metazoa</taxon>
        <taxon>Chordata</taxon>
        <taxon>Craniata</taxon>
        <taxon>Vertebrata</taxon>
        <taxon>Euteleostomi</taxon>
        <taxon>Actinopterygii</taxon>
        <taxon>Neopterygii</taxon>
        <taxon>Teleostei</taxon>
        <taxon>Ostariophysi</taxon>
        <taxon>Siluriformes</taxon>
        <taxon>Sisoridae</taxon>
        <taxon>Sisorinae</taxon>
        <taxon>Bagarius</taxon>
    </lineage>
</organism>
<keyword evidence="4" id="KW-0732">Signal</keyword>
<dbReference type="GO" id="GO:0030198">
    <property type="term" value="P:extracellular matrix organization"/>
    <property type="evidence" value="ECO:0007669"/>
    <property type="project" value="InterPro"/>
</dbReference>
<dbReference type="Pfam" id="PF19030">
    <property type="entry name" value="TSP1_ADAMTS"/>
    <property type="match status" value="3"/>
</dbReference>
<dbReference type="Pfam" id="PF19236">
    <property type="entry name" value="ADAMTS_CR_3"/>
    <property type="match status" value="1"/>
</dbReference>
<dbReference type="EMBL" id="VCAZ01000222">
    <property type="protein sequence ID" value="TTJ54335.1"/>
    <property type="molecule type" value="Genomic_DNA"/>
</dbReference>
<dbReference type="InterPro" id="IPR050439">
    <property type="entry name" value="ADAMTS_ADAMTS-like"/>
</dbReference>
<feature type="domain" description="PLAC" evidence="7">
    <location>
        <begin position="650"/>
        <end position="687"/>
    </location>
</feature>
<dbReference type="InterPro" id="IPR036383">
    <property type="entry name" value="TSP1_rpt_sf"/>
</dbReference>
<dbReference type="GO" id="GO:0031012">
    <property type="term" value="C:extracellular matrix"/>
    <property type="evidence" value="ECO:0007669"/>
    <property type="project" value="TreeGrafter"/>
</dbReference>
<dbReference type="Pfam" id="PF08686">
    <property type="entry name" value="PLAC"/>
    <property type="match status" value="1"/>
</dbReference>
<dbReference type="Pfam" id="PF05986">
    <property type="entry name" value="ADAMTS_spacer1"/>
    <property type="match status" value="1"/>
</dbReference>
<keyword evidence="3" id="KW-0272">Extracellular matrix</keyword>
<dbReference type="InterPro" id="IPR000884">
    <property type="entry name" value="TSP1_rpt"/>
</dbReference>
<sequence>MFITPVEVDSHGSYVTHDLSLSRHRSRRSLEDKGHVHYRLSAFGKELHLELLPATVIAEEFTIQTLSEDGVRVTNIDPDLRNCLYQGSVRNHTGSTAAVSTCTGLSGLIRMSHEEFFITPLPKHLALEHNYSAPAGHHPHVIYKRSAELHVHDEDVCKLYCIAEDFDFFFAMSSKVKDGTPCSDLTPDVCIDGVCESVGCDHVLGSGAALDLCGVCEGNNSTCRIYSGRYDLQHRANEYYPVVTVPAGARSVRVQELEISSSYLAVRGQKRGSYFLTSDWIVDWPGKFNFAGTTFTYRRSSNQPESLYAPGPTNQTLVFELLVQGKNPGVLWEYTLPLEESKHTYTWRVIRSDCSASCAGGRVSVKAVCVQDDQLQVNSSLCDAHSRPALASQLCQQSRTVRCLKKVLYQREELAPPALCPLPAPTYTQPCNTHFCPPEWGTGSWSQCSKTCGRGVRTRSVFCHSVNHVSGTSVPHDGLCEIQLKPKSQESCVMSRCPKNERLQWITTAWGECSVSCGRGVRTRELRCADRDSNAGFTELPIRRCRNLQKPHTDLQQACNRAQCPDLQPHPPSPGPGRANGAGELSWYSSPWQQCTVSCGGGVQMRSVQCLRHGRPSSGCLTHHRPASSKACNTHFCPSPGRTPGPAPKGDHLCVDVFTWCRLVPQHGVCNHRFYSEQCCRSCSVNKL</sequence>
<evidence type="ECO:0000313" key="9">
    <source>
        <dbReference type="Proteomes" id="UP000319801"/>
    </source>
</evidence>
<evidence type="ECO:0000256" key="5">
    <source>
        <dbReference type="ARBA" id="ARBA00022737"/>
    </source>
</evidence>
<comment type="subcellular location">
    <subcellularLocation>
        <location evidence="1">Secreted</location>
        <location evidence="1">Extracellular space</location>
        <location evidence="1">Extracellular matrix</location>
    </subcellularLocation>
</comment>
<keyword evidence="2" id="KW-0964">Secreted</keyword>
<keyword evidence="5" id="KW-0677">Repeat</keyword>
<evidence type="ECO:0000256" key="3">
    <source>
        <dbReference type="ARBA" id="ARBA00022530"/>
    </source>
</evidence>